<dbReference type="eggNOG" id="COG0456">
    <property type="taxonomic scope" value="Bacteria"/>
</dbReference>
<accession>A0A0A5G3W4</accession>
<dbReference type="PANTHER" id="PTHR43420">
    <property type="entry name" value="ACETYLTRANSFERASE"/>
    <property type="match status" value="1"/>
</dbReference>
<dbReference type="STRING" id="1385511.GCA_000425225_02033"/>
<proteinExistence type="predicted"/>
<keyword evidence="1" id="KW-0808">Transferase</keyword>
<dbReference type="AlphaFoldDB" id="A0A0A5G3W4"/>
<name>A0A0A5G3W4_9BACI</name>
<evidence type="ECO:0000313" key="4">
    <source>
        <dbReference type="EMBL" id="KGX85833.1"/>
    </source>
</evidence>
<dbReference type="Proteomes" id="UP000030403">
    <property type="component" value="Unassembled WGS sequence"/>
</dbReference>
<dbReference type="GO" id="GO:0016747">
    <property type="term" value="F:acyltransferase activity, transferring groups other than amino-acyl groups"/>
    <property type="evidence" value="ECO:0007669"/>
    <property type="project" value="InterPro"/>
</dbReference>
<dbReference type="Pfam" id="PF00583">
    <property type="entry name" value="Acetyltransf_1"/>
    <property type="match status" value="1"/>
</dbReference>
<dbReference type="Gene3D" id="3.40.630.30">
    <property type="match status" value="1"/>
</dbReference>
<sequence length="399" mass="46143">MKNVALVTVLHDPSGKILSLFRRLQSEVEALYSNLYITISNETNDELCLALERSHFNIKVIPKKGAAHARREVIQFGLEGDNHYYHYCDFDRLLTWIEKDKTELKEVIGDIPNHDFLVLGRTKEAFDSHPTEWRETENITNKIFSLELGQQMDITAGTCAFSRECSRYIQKYSEAAMTDAEWPMIVHRIAGMKVNERLVNGLAYLKDINGENKEVSDSQKWVNRLKLSYIISETAISTGKALKPLDFHTIDTSVHRETILAFRKGSFIASFGHDRDFGDEENYVQWVSGKVRDFPTGFVMVYESGEAIGQLELQVKEFEAEKIGYINLYYLIPERRGRGYGKVLHDYAMEFFKKHHIGEYHLRVAPDNHQAISFYKRNGMEEMYPEVDGKVIRMRGFIT</sequence>
<dbReference type="RefSeq" id="WP_051255040.1">
    <property type="nucleotide sequence ID" value="NZ_AULJ01000020.1"/>
</dbReference>
<reference evidence="4 5" key="1">
    <citation type="submission" date="2013-08" db="EMBL/GenBank/DDBJ databases">
        <authorList>
            <person name="Huang J."/>
            <person name="Wang G."/>
        </authorList>
    </citation>
    <scope>NUCLEOTIDE SEQUENCE [LARGE SCALE GENOMIC DNA]</scope>
    <source>
        <strain evidence="4 5">BH030004</strain>
    </source>
</reference>
<evidence type="ECO:0000259" key="3">
    <source>
        <dbReference type="PROSITE" id="PS51186"/>
    </source>
</evidence>
<dbReference type="InterPro" id="IPR050680">
    <property type="entry name" value="YpeA/RimI_acetyltransf"/>
</dbReference>
<organism evidence="4 5">
    <name type="scientific">Pontibacillus marinus BH030004 = DSM 16465</name>
    <dbReference type="NCBI Taxonomy" id="1385511"/>
    <lineage>
        <taxon>Bacteria</taxon>
        <taxon>Bacillati</taxon>
        <taxon>Bacillota</taxon>
        <taxon>Bacilli</taxon>
        <taxon>Bacillales</taxon>
        <taxon>Bacillaceae</taxon>
        <taxon>Pontibacillus</taxon>
    </lineage>
</organism>
<dbReference type="PROSITE" id="PS51186">
    <property type="entry name" value="GNAT"/>
    <property type="match status" value="1"/>
</dbReference>
<comment type="caution">
    <text evidence="4">The sequence shown here is derived from an EMBL/GenBank/DDBJ whole genome shotgun (WGS) entry which is preliminary data.</text>
</comment>
<gene>
    <name evidence="4" type="ORF">N783_13800</name>
</gene>
<dbReference type="CDD" id="cd04301">
    <property type="entry name" value="NAT_SF"/>
    <property type="match status" value="1"/>
</dbReference>
<dbReference type="InterPro" id="IPR016181">
    <property type="entry name" value="Acyl_CoA_acyltransferase"/>
</dbReference>
<evidence type="ECO:0000313" key="5">
    <source>
        <dbReference type="Proteomes" id="UP000030403"/>
    </source>
</evidence>
<keyword evidence="5" id="KW-1185">Reference proteome</keyword>
<keyword evidence="2" id="KW-0012">Acyltransferase</keyword>
<dbReference type="SUPFAM" id="SSF55729">
    <property type="entry name" value="Acyl-CoA N-acyltransferases (Nat)"/>
    <property type="match status" value="1"/>
</dbReference>
<protein>
    <recommendedName>
        <fullName evidence="3">N-acetyltransferase domain-containing protein</fullName>
    </recommendedName>
</protein>
<feature type="domain" description="N-acetyltransferase" evidence="3">
    <location>
        <begin position="245"/>
        <end position="399"/>
    </location>
</feature>
<dbReference type="InterPro" id="IPR000182">
    <property type="entry name" value="GNAT_dom"/>
</dbReference>
<evidence type="ECO:0000256" key="2">
    <source>
        <dbReference type="ARBA" id="ARBA00023315"/>
    </source>
</evidence>
<dbReference type="EMBL" id="AVPF01000036">
    <property type="protein sequence ID" value="KGX85833.1"/>
    <property type="molecule type" value="Genomic_DNA"/>
</dbReference>
<evidence type="ECO:0000256" key="1">
    <source>
        <dbReference type="ARBA" id="ARBA00022679"/>
    </source>
</evidence>